<organism evidence="2 3">
    <name type="scientific">Peribacillus saganii</name>
    <dbReference type="NCBI Taxonomy" id="2303992"/>
    <lineage>
        <taxon>Bacteria</taxon>
        <taxon>Bacillati</taxon>
        <taxon>Bacillota</taxon>
        <taxon>Bacilli</taxon>
        <taxon>Bacillales</taxon>
        <taxon>Bacillaceae</taxon>
        <taxon>Peribacillus</taxon>
    </lineage>
</organism>
<dbReference type="EMBL" id="QVTE01000043">
    <property type="protein sequence ID" value="RFU67542.1"/>
    <property type="molecule type" value="Genomic_DNA"/>
</dbReference>
<dbReference type="InterPro" id="IPR013108">
    <property type="entry name" value="Amidohydro_3"/>
</dbReference>
<reference evidence="2 3" key="1">
    <citation type="submission" date="2018-08" db="EMBL/GenBank/DDBJ databases">
        <title>Bacillus chawlae sp. nov., Bacillus glennii sp. nov., and Bacillus saganii sp. nov. Isolated from the Vehicle Assembly Building at Kennedy Space Center where the Viking Spacecraft were Assembled.</title>
        <authorList>
            <person name="Seuylemezian A."/>
            <person name="Vaishampayan P."/>
        </authorList>
    </citation>
    <scope>NUCLEOTIDE SEQUENCE [LARGE SCALE GENOMIC DNA]</scope>
    <source>
        <strain evidence="2 3">V47-23a</strain>
    </source>
</reference>
<gene>
    <name evidence="2" type="ORF">D0469_14750</name>
</gene>
<dbReference type="Gene3D" id="3.20.20.140">
    <property type="entry name" value="Metal-dependent hydrolases"/>
    <property type="match status" value="1"/>
</dbReference>
<keyword evidence="3" id="KW-1185">Reference proteome</keyword>
<evidence type="ECO:0000313" key="3">
    <source>
        <dbReference type="Proteomes" id="UP000264541"/>
    </source>
</evidence>
<dbReference type="InterPro" id="IPR011059">
    <property type="entry name" value="Metal-dep_hydrolase_composite"/>
</dbReference>
<dbReference type="SUPFAM" id="SSF51556">
    <property type="entry name" value="Metallo-dependent hydrolases"/>
    <property type="match status" value="1"/>
</dbReference>
<dbReference type="InterPro" id="IPR033932">
    <property type="entry name" value="YtcJ-like"/>
</dbReference>
<protein>
    <submittedName>
        <fullName evidence="2">Amidohydrolase</fullName>
    </submittedName>
</protein>
<dbReference type="AlphaFoldDB" id="A0A372LLA6"/>
<proteinExistence type="predicted"/>
<name>A0A372LLA6_9BACI</name>
<dbReference type="PANTHER" id="PTHR22642:SF2">
    <property type="entry name" value="PROTEIN LONG AFTER FAR-RED 3"/>
    <property type="match status" value="1"/>
</dbReference>
<dbReference type="CDD" id="cd01300">
    <property type="entry name" value="YtcJ_like"/>
    <property type="match status" value="1"/>
</dbReference>
<dbReference type="Pfam" id="PF07969">
    <property type="entry name" value="Amidohydro_3"/>
    <property type="match status" value="1"/>
</dbReference>
<dbReference type="GO" id="GO:0016810">
    <property type="term" value="F:hydrolase activity, acting on carbon-nitrogen (but not peptide) bonds"/>
    <property type="evidence" value="ECO:0007669"/>
    <property type="project" value="InterPro"/>
</dbReference>
<dbReference type="Proteomes" id="UP000264541">
    <property type="component" value="Unassembled WGS sequence"/>
</dbReference>
<dbReference type="PANTHER" id="PTHR22642">
    <property type="entry name" value="IMIDAZOLONEPROPIONASE"/>
    <property type="match status" value="1"/>
</dbReference>
<feature type="domain" description="Amidohydrolase 3" evidence="1">
    <location>
        <begin position="46"/>
        <end position="527"/>
    </location>
</feature>
<dbReference type="SUPFAM" id="SSF51338">
    <property type="entry name" value="Composite domain of metallo-dependent hydrolases"/>
    <property type="match status" value="1"/>
</dbReference>
<accession>A0A372LLA6</accession>
<comment type="caution">
    <text evidence="2">The sequence shown here is derived from an EMBL/GenBank/DDBJ whole genome shotgun (WGS) entry which is preliminary data.</text>
</comment>
<dbReference type="OrthoDB" id="9767366at2"/>
<evidence type="ECO:0000259" key="1">
    <source>
        <dbReference type="Pfam" id="PF07969"/>
    </source>
</evidence>
<keyword evidence="2" id="KW-0378">Hydrolase</keyword>
<dbReference type="Gene3D" id="2.30.40.10">
    <property type="entry name" value="Urease, subunit C, domain 1"/>
    <property type="match status" value="1"/>
</dbReference>
<dbReference type="InterPro" id="IPR032466">
    <property type="entry name" value="Metal_Hydrolase"/>
</dbReference>
<dbReference type="Gene3D" id="3.10.310.70">
    <property type="match status" value="1"/>
</dbReference>
<sequence>MIMQNGQIITVDKNNRIAEAVAIKGNQILAVGTDVEIQKFIGEHTEVIDLEGKSLLPGFIDSHLHLTLYGINKLGVSCKEPHITSIENILKDLKGKAKQTPKGQWVRAWGFNETKIIEQRYPTRWELDAISTEHPIMIIRTCGHISIVNSKALELGGINDWTMDPDGGKIFRDANGIPTGVLVETAHLKMFDQANYTDEELHQGMALASDDFIAAGITSIHDGGGYGPDNLRVMQKAVRSGDVKVRIYAMIGSLNNSQDFVVKMMESGIVTGLGNEHFRLGPVKVFTDGSSSGPTIATRQPYTSNPNDYGILYFTQEELNKILGEAHTKGFQITAHAQGDRAVEMMLNCIEDALHKEPRENHRHRIEHAGVTMPDLLERMKQLGVVPIPNPAFFYEFGDGYIKNYGERVRHMFPVRDFIDAGIISAGGSDSPVTTFNPLMGIHEAVNRKSESGQEVGSNQKVNVLEAIKLYTWNGAYASFEEQIKGSLEPGKLADIVVLNERILDVSIDRIKELQVEMTVIDGKIIYHKNINLFHLEKEQKGRR</sequence>
<evidence type="ECO:0000313" key="2">
    <source>
        <dbReference type="EMBL" id="RFU67542.1"/>
    </source>
</evidence>